<keyword evidence="3" id="KW-1185">Reference proteome</keyword>
<dbReference type="AlphaFoldDB" id="A0A8H6IT71"/>
<feature type="region of interest" description="Disordered" evidence="1">
    <location>
        <begin position="193"/>
        <end position="340"/>
    </location>
</feature>
<comment type="caution">
    <text evidence="2">The sequence shown here is derived from an EMBL/GenBank/DDBJ whole genome shotgun (WGS) entry which is preliminary data.</text>
</comment>
<feature type="compositionally biased region" description="Polar residues" evidence="1">
    <location>
        <begin position="236"/>
        <end position="252"/>
    </location>
</feature>
<name>A0A8H6IT71_9PEZI</name>
<feature type="compositionally biased region" description="Low complexity" evidence="1">
    <location>
        <begin position="222"/>
        <end position="234"/>
    </location>
</feature>
<dbReference type="Proteomes" id="UP000639643">
    <property type="component" value="Unassembled WGS sequence"/>
</dbReference>
<gene>
    <name evidence="2" type="ORF">CMUS01_15827</name>
</gene>
<feature type="compositionally biased region" description="Polar residues" evidence="1">
    <location>
        <begin position="309"/>
        <end position="323"/>
    </location>
</feature>
<accession>A0A8H6IT71</accession>
<evidence type="ECO:0000313" key="3">
    <source>
        <dbReference type="Proteomes" id="UP000639643"/>
    </source>
</evidence>
<feature type="compositionally biased region" description="Basic and acidic residues" evidence="1">
    <location>
        <begin position="327"/>
        <end position="340"/>
    </location>
</feature>
<dbReference type="OrthoDB" id="3787051at2759"/>
<dbReference type="GO" id="GO:0016740">
    <property type="term" value="F:transferase activity"/>
    <property type="evidence" value="ECO:0007669"/>
    <property type="project" value="UniProtKB-KW"/>
</dbReference>
<feature type="compositionally biased region" description="Polar residues" evidence="1">
    <location>
        <begin position="210"/>
        <end position="221"/>
    </location>
</feature>
<organism evidence="2 3">
    <name type="scientific">Colletotrichum musicola</name>
    <dbReference type="NCBI Taxonomy" id="2175873"/>
    <lineage>
        <taxon>Eukaryota</taxon>
        <taxon>Fungi</taxon>
        <taxon>Dikarya</taxon>
        <taxon>Ascomycota</taxon>
        <taxon>Pezizomycotina</taxon>
        <taxon>Sordariomycetes</taxon>
        <taxon>Hypocreomycetidae</taxon>
        <taxon>Glomerellales</taxon>
        <taxon>Glomerellaceae</taxon>
        <taxon>Colletotrichum</taxon>
        <taxon>Colletotrichum orchidearum species complex</taxon>
    </lineage>
</organism>
<evidence type="ECO:0000256" key="1">
    <source>
        <dbReference type="SAM" id="MobiDB-lite"/>
    </source>
</evidence>
<protein>
    <submittedName>
        <fullName evidence="2">Glycosyl transferase</fullName>
    </submittedName>
</protein>
<keyword evidence="2" id="KW-0808">Transferase</keyword>
<proteinExistence type="predicted"/>
<evidence type="ECO:0000313" key="2">
    <source>
        <dbReference type="EMBL" id="KAF6796961.1"/>
    </source>
</evidence>
<sequence length="606" mass="68019">MATSTEGTPDLGPQPEGITAETVPAATRAEIAEIEALTGVTIPYRWRLEVDHRLWGRYLAITTDAPPSSRETTTAVVYCLARYDMEGYTGRRLQQEFQTDFVEWTTGMFKSVSNVIINHCHTYLIEHGVHLEHEGRTPRKGAADRVARLADDEAYHFWTEEEIQALSQASTEFSQRVGDPEFVRSITKQPPVVLPTTLKQRQIPTKDVTNETTPVEATPGSTPATEKTTETLTPSGAATPQADSSDNSPSDEPTSTPKTRKPKKASFKESESPGTKAPRALLAPRTKDPIVIDDDDEGPRWSHEDQMATARQLSRNNNKSKQGWQPDGRRGDPTAHGQFDYELRPLEPPAHQQLSSLEKMYREDMTYTGALYEVFDDQFLIFEDKCMKAGISREQYPYAISTMLGGKAREYYFQHIRQEDTVIPTGTIIDKIRARFETEENHRIYHAEWLKTDFFQACQKSPDKAKAQVLEDMVDHLRKLQRALGPSHSGEQPLKDQVLQACRGLEEFQFCSPGPNDDVESVYAQLRGSLDRFDSIKARKKQQFQTDAADQYPIDRTYNGQGKAMSPKTSGQTTAAKAAIFTLTTKKTTMSPPIHFTLLLPAPTTA</sequence>
<reference evidence="2" key="1">
    <citation type="journal article" date="2020" name="Phytopathology">
        <title>Genome Sequence Resources of Colletotrichum truncatum, C. plurivorum, C. musicola, and C. sojae: Four Species Pathogenic to Soybean (Glycine max).</title>
        <authorList>
            <person name="Rogerio F."/>
            <person name="Boufleur T.R."/>
            <person name="Ciampi-Guillardi M."/>
            <person name="Sukno S.A."/>
            <person name="Thon M.R."/>
            <person name="Massola Junior N.S."/>
            <person name="Baroncelli R."/>
        </authorList>
    </citation>
    <scope>NUCLEOTIDE SEQUENCE</scope>
    <source>
        <strain evidence="2">LFN0074</strain>
    </source>
</reference>
<dbReference type="EMBL" id="WIGM01001459">
    <property type="protein sequence ID" value="KAF6796961.1"/>
    <property type="molecule type" value="Genomic_DNA"/>
</dbReference>